<dbReference type="RefSeq" id="WP_157293251.1">
    <property type="nucleotide sequence ID" value="NZ_CP009885.1"/>
</dbReference>
<sequence length="53" mass="5817">MTESFSSINANIFSWLMPISGSDLVAWKHQFYRQVGSNPIPIGTALMEVSDAA</sequence>
<name>A0ABC8AEB3_XYLFS</name>
<evidence type="ECO:0008006" key="4">
    <source>
        <dbReference type="Google" id="ProtNLM"/>
    </source>
</evidence>
<evidence type="ECO:0000313" key="3">
    <source>
        <dbReference type="Proteomes" id="UP000196980"/>
    </source>
</evidence>
<dbReference type="KEGG" id="xfh:XFHB_07640"/>
<reference evidence="2" key="2">
    <citation type="journal article" date="2020" name="Phytopathology">
        <title>High-Quality Draft Genome Sequence Resources of Eight Xylella fastidiosa Strains Isolated from Citrus, Coffee, Plum, and Hibiscus in South America.</title>
        <authorList>
            <person name="Pierry P.M."/>
            <person name="de Santana W.O."/>
            <person name="Kitajima J.P."/>
            <person name="Martins-Junior J."/>
            <person name="Zaini P.A."/>
            <person name="Uceda-Campos G."/>
            <person name="Feitosa-Junior O.R."/>
            <person name="Pessoa P.I.S."/>
            <person name="Coletta-Filho H.D."/>
            <person name="de Souza A.A."/>
            <person name="Machado M.A."/>
            <person name="Gesteira A.D.S."/>
            <person name="Martins L.F."/>
            <person name="Amaral M.S."/>
            <person name="Beckedorff F.C."/>
            <person name="de Almeida L.G.P."/>
            <person name="de Vasconcelos A.T.R."/>
            <person name="Verjovski-Almeida S."/>
            <person name="Setubal J.C."/>
            <person name="da Silva A.M."/>
        </authorList>
    </citation>
    <scope>NUCLEOTIDE SEQUENCE</scope>
    <source>
        <strain evidence="2">Hib4</strain>
    </source>
</reference>
<organism evidence="2 3">
    <name type="scientific">Xylella fastidiosa</name>
    <dbReference type="NCBI Taxonomy" id="2371"/>
    <lineage>
        <taxon>Bacteria</taxon>
        <taxon>Pseudomonadati</taxon>
        <taxon>Pseudomonadota</taxon>
        <taxon>Gammaproteobacteria</taxon>
        <taxon>Lysobacterales</taxon>
        <taxon>Lysobacteraceae</taxon>
        <taxon>Xylella</taxon>
    </lineage>
</organism>
<gene>
    <name evidence="1" type="ORF">XFHB_07105</name>
    <name evidence="2" type="ORF">XFHB_07640</name>
</gene>
<accession>A0ABC8AEB3</accession>
<evidence type="ECO:0000313" key="2">
    <source>
        <dbReference type="EMBL" id="ALR06734.2"/>
    </source>
</evidence>
<dbReference type="EMBL" id="CP009885">
    <property type="protein sequence ID" value="ALR06647.2"/>
    <property type="molecule type" value="Genomic_DNA"/>
</dbReference>
<dbReference type="EMBL" id="CP009885">
    <property type="protein sequence ID" value="ALR06734.2"/>
    <property type="molecule type" value="Genomic_DNA"/>
</dbReference>
<dbReference type="KEGG" id="xfh:XFHB_07105"/>
<reference evidence="3" key="1">
    <citation type="submission" date="2014-11" db="EMBL/GenBank/DDBJ databases">
        <title>Xylella fastidiosa Hib4 Genome Sequencing.</title>
        <authorList>
            <person name="Pierry P.M."/>
            <person name="da Silva A.M."/>
        </authorList>
    </citation>
    <scope>NUCLEOTIDE SEQUENCE [LARGE SCALE GENOMIC DNA]</scope>
    <source>
        <strain evidence="3">Hib4</strain>
    </source>
</reference>
<dbReference type="Proteomes" id="UP000196980">
    <property type="component" value="Chromosome"/>
</dbReference>
<proteinExistence type="predicted"/>
<protein>
    <recommendedName>
        <fullName evidence="4">Phage tail protein</fullName>
    </recommendedName>
</protein>
<evidence type="ECO:0000313" key="1">
    <source>
        <dbReference type="EMBL" id="ALR06647.2"/>
    </source>
</evidence>
<dbReference type="AlphaFoldDB" id="A0ABC8AEB3"/>